<evidence type="ECO:0000313" key="14">
    <source>
        <dbReference type="EMBL" id="KAL2628773.1"/>
    </source>
</evidence>
<evidence type="ECO:0000256" key="10">
    <source>
        <dbReference type="ARBA" id="ARBA00034223"/>
    </source>
</evidence>
<gene>
    <name evidence="14" type="ORF">R1flu_013459</name>
</gene>
<comment type="caution">
    <text evidence="14">The sequence shown here is derived from an EMBL/GenBank/DDBJ whole genome shotgun (WGS) entry which is preliminary data.</text>
</comment>
<keyword evidence="8" id="KW-0587">Phenylpropanoid metabolism</keyword>
<evidence type="ECO:0000256" key="3">
    <source>
        <dbReference type="ARBA" id="ARBA00006432"/>
    </source>
</evidence>
<evidence type="ECO:0000259" key="12">
    <source>
        <dbReference type="Pfam" id="PF00501"/>
    </source>
</evidence>
<keyword evidence="6" id="KW-0547">Nucleotide-binding</keyword>
<organism evidence="14 15">
    <name type="scientific">Riccia fluitans</name>
    <dbReference type="NCBI Taxonomy" id="41844"/>
    <lineage>
        <taxon>Eukaryota</taxon>
        <taxon>Viridiplantae</taxon>
        <taxon>Streptophyta</taxon>
        <taxon>Embryophyta</taxon>
        <taxon>Marchantiophyta</taxon>
        <taxon>Marchantiopsida</taxon>
        <taxon>Marchantiidae</taxon>
        <taxon>Marchantiales</taxon>
        <taxon>Ricciaceae</taxon>
        <taxon>Riccia</taxon>
    </lineage>
</organism>
<dbReference type="Gene3D" id="3.30.300.30">
    <property type="match status" value="1"/>
</dbReference>
<proteinExistence type="inferred from homology"/>
<comment type="similarity">
    <text evidence="3">Belongs to the ATP-dependent AMP-binding enzyme family.</text>
</comment>
<evidence type="ECO:0000256" key="6">
    <source>
        <dbReference type="ARBA" id="ARBA00022741"/>
    </source>
</evidence>
<evidence type="ECO:0000256" key="1">
    <source>
        <dbReference type="ARBA" id="ARBA00001946"/>
    </source>
</evidence>
<reference evidence="14 15" key="1">
    <citation type="submission" date="2024-09" db="EMBL/GenBank/DDBJ databases">
        <title>Chromosome-scale assembly of Riccia fluitans.</title>
        <authorList>
            <person name="Paukszto L."/>
            <person name="Sawicki J."/>
            <person name="Karawczyk K."/>
            <person name="Piernik-Szablinska J."/>
            <person name="Szczecinska M."/>
            <person name="Mazdziarz M."/>
        </authorList>
    </citation>
    <scope>NUCLEOTIDE SEQUENCE [LARGE SCALE GENOMIC DNA]</scope>
    <source>
        <strain evidence="14">Rf_01</strain>
        <tissue evidence="14">Aerial parts of the thallus</tissue>
    </source>
</reference>
<dbReference type="EMBL" id="JBHFFA010000004">
    <property type="protein sequence ID" value="KAL2628773.1"/>
    <property type="molecule type" value="Genomic_DNA"/>
</dbReference>
<comment type="catalytic activity">
    <reaction evidence="11">
        <text>(E)-4-coumarate + ATP + CoA = (E)-4-coumaroyl-CoA + AMP + diphosphate</text>
        <dbReference type="Rhea" id="RHEA:19641"/>
        <dbReference type="ChEBI" id="CHEBI:12876"/>
        <dbReference type="ChEBI" id="CHEBI:30616"/>
        <dbReference type="ChEBI" id="CHEBI:33019"/>
        <dbReference type="ChEBI" id="CHEBI:57287"/>
        <dbReference type="ChEBI" id="CHEBI:85008"/>
        <dbReference type="ChEBI" id="CHEBI:456215"/>
        <dbReference type="EC" id="6.2.1.12"/>
    </reaction>
    <physiologicalReaction direction="left-to-right" evidence="11">
        <dbReference type="Rhea" id="RHEA:19642"/>
    </physiologicalReaction>
</comment>
<dbReference type="GO" id="GO:0016207">
    <property type="term" value="F:4-coumarate-CoA ligase activity"/>
    <property type="evidence" value="ECO:0007669"/>
    <property type="project" value="UniProtKB-EC"/>
</dbReference>
<keyword evidence="5" id="KW-0436">Ligase</keyword>
<sequence length="546" mass="60534">MDVIETAEGHGFSRKDRIWRSVRIPIQIPEDESVDSVEFFNQRGPDTDAVALVDAISGEEISYKKFRVMFRTVGSGLHSLGLKKGDVILLLSPNSILYPVLIYGCWSIGVIVTTVNPVNTTYEIEKQLKDSGARMIFTVPALYSKVEKLGKPVVMIATAEEEKSLPKSITPFSKLLSADPSNLPKVIRRQSETAALLYSSGTTGMSKGVVLTHRNIIAVILQLLNDAPPEVRERRYMVMLPMYHIYGLAVVTLAQFIRPGTLVILPRFEPELFFRTIEKYRITDLPVVPPIIIMLTKSKEVDRYDLSSLVELTTGAAPCGIELTKELHARLRSVRIRQGFGMTETTGLVGVNECRPDLSHFGSTGTLVSNMEAKIVDISTGKALLPYEQGEIWVRGPNVMKEYLNNVKETASTIDSEGWLHTGDLGYYDKTGQLHVVDRLKELIKFKGFQVAPAELEALLLTHPQISDAAVVPLPDDKAGEVPVAYVVKDPTSNLTEKEVIAFAAEKVSPYKRLHRVTFIAAIPKSPSGKILRRELSLLAKQKAKL</sequence>
<dbReference type="Pfam" id="PF00501">
    <property type="entry name" value="AMP-binding"/>
    <property type="match status" value="1"/>
</dbReference>
<feature type="domain" description="AMP-dependent synthetase/ligase" evidence="12">
    <location>
        <begin position="47"/>
        <end position="404"/>
    </location>
</feature>
<dbReference type="GO" id="GO:0005524">
    <property type="term" value="F:ATP binding"/>
    <property type="evidence" value="ECO:0007669"/>
    <property type="project" value="UniProtKB-KW"/>
</dbReference>
<evidence type="ECO:0000256" key="4">
    <source>
        <dbReference type="ARBA" id="ARBA00012959"/>
    </source>
</evidence>
<dbReference type="SUPFAM" id="SSF56801">
    <property type="entry name" value="Acetyl-CoA synthetase-like"/>
    <property type="match status" value="1"/>
</dbReference>
<dbReference type="InterPro" id="IPR020845">
    <property type="entry name" value="AMP-binding_CS"/>
</dbReference>
<keyword evidence="7" id="KW-0067">ATP-binding</keyword>
<dbReference type="InterPro" id="IPR025110">
    <property type="entry name" value="AMP-bd_C"/>
</dbReference>
<keyword evidence="15" id="KW-1185">Reference proteome</keyword>
<evidence type="ECO:0000256" key="2">
    <source>
        <dbReference type="ARBA" id="ARBA00004930"/>
    </source>
</evidence>
<evidence type="ECO:0000256" key="9">
    <source>
        <dbReference type="ARBA" id="ARBA00034219"/>
    </source>
</evidence>
<comment type="catalytic activity">
    <reaction evidence="9">
        <text>(E)-4-coumarate + ATP + H(+) = (E)-4-coumaroyl-AMP + diphosphate</text>
        <dbReference type="Rhea" id="RHEA:72419"/>
        <dbReference type="ChEBI" id="CHEBI:12876"/>
        <dbReference type="ChEBI" id="CHEBI:15378"/>
        <dbReference type="ChEBI" id="CHEBI:30616"/>
        <dbReference type="ChEBI" id="CHEBI:33019"/>
        <dbReference type="ChEBI" id="CHEBI:192348"/>
    </reaction>
    <physiologicalReaction direction="left-to-right" evidence="9">
        <dbReference type="Rhea" id="RHEA:72420"/>
    </physiologicalReaction>
</comment>
<dbReference type="Proteomes" id="UP001605036">
    <property type="component" value="Unassembled WGS sequence"/>
</dbReference>
<name>A0ABD1YDD5_9MARC</name>
<dbReference type="CDD" id="cd05904">
    <property type="entry name" value="4CL"/>
    <property type="match status" value="1"/>
</dbReference>
<protein>
    <recommendedName>
        <fullName evidence="4">4-coumarate--CoA ligase</fullName>
        <ecNumber evidence="4">6.2.1.12</ecNumber>
    </recommendedName>
</protein>
<evidence type="ECO:0000256" key="7">
    <source>
        <dbReference type="ARBA" id="ARBA00022840"/>
    </source>
</evidence>
<evidence type="ECO:0000259" key="13">
    <source>
        <dbReference type="Pfam" id="PF13193"/>
    </source>
</evidence>
<feature type="domain" description="AMP-binding enzyme C-terminal" evidence="13">
    <location>
        <begin position="455"/>
        <end position="530"/>
    </location>
</feature>
<dbReference type="GO" id="GO:0009698">
    <property type="term" value="P:phenylpropanoid metabolic process"/>
    <property type="evidence" value="ECO:0007669"/>
    <property type="project" value="UniProtKB-KW"/>
</dbReference>
<dbReference type="FunFam" id="3.40.50.12780:FF:000003">
    <property type="entry name" value="Long-chain-fatty-acid--CoA ligase FadD"/>
    <property type="match status" value="1"/>
</dbReference>
<comment type="cofactor">
    <cofactor evidence="1">
        <name>Mg(2+)</name>
        <dbReference type="ChEBI" id="CHEBI:18420"/>
    </cofactor>
</comment>
<dbReference type="PANTHER" id="PTHR24096">
    <property type="entry name" value="LONG-CHAIN-FATTY-ACID--COA LIGASE"/>
    <property type="match status" value="1"/>
</dbReference>
<dbReference type="PROSITE" id="PS00455">
    <property type="entry name" value="AMP_BINDING"/>
    <property type="match status" value="1"/>
</dbReference>
<evidence type="ECO:0000256" key="5">
    <source>
        <dbReference type="ARBA" id="ARBA00022598"/>
    </source>
</evidence>
<dbReference type="InterPro" id="IPR000873">
    <property type="entry name" value="AMP-dep_synth/lig_dom"/>
</dbReference>
<comment type="pathway">
    <text evidence="2">Phytoalexin biosynthesis; 3,4',5-trihydroxystilbene biosynthesis; 3,4',5-trihydroxystilbene from trans-4-coumarate: step 1/2.</text>
</comment>
<dbReference type="Gene3D" id="3.40.50.12780">
    <property type="entry name" value="N-terminal domain of ligase-like"/>
    <property type="match status" value="1"/>
</dbReference>
<dbReference type="FunFam" id="3.30.300.30:FF:000007">
    <property type="entry name" value="4-coumarate--CoA ligase 2"/>
    <property type="match status" value="1"/>
</dbReference>
<evidence type="ECO:0000256" key="11">
    <source>
        <dbReference type="ARBA" id="ARBA00034252"/>
    </source>
</evidence>
<dbReference type="EC" id="6.2.1.12" evidence="4"/>
<dbReference type="AlphaFoldDB" id="A0ABD1YDD5"/>
<accession>A0ABD1YDD5</accession>
<evidence type="ECO:0000256" key="8">
    <source>
        <dbReference type="ARBA" id="ARBA00023051"/>
    </source>
</evidence>
<dbReference type="InterPro" id="IPR045851">
    <property type="entry name" value="AMP-bd_C_sf"/>
</dbReference>
<evidence type="ECO:0000313" key="15">
    <source>
        <dbReference type="Proteomes" id="UP001605036"/>
    </source>
</evidence>
<comment type="catalytic activity">
    <reaction evidence="10">
        <text>(E)-4-coumaroyl-AMP + CoA = (E)-4-coumaroyl-CoA + AMP + H(+)</text>
        <dbReference type="Rhea" id="RHEA:72423"/>
        <dbReference type="ChEBI" id="CHEBI:15378"/>
        <dbReference type="ChEBI" id="CHEBI:57287"/>
        <dbReference type="ChEBI" id="CHEBI:85008"/>
        <dbReference type="ChEBI" id="CHEBI:192348"/>
        <dbReference type="ChEBI" id="CHEBI:456215"/>
    </reaction>
    <physiologicalReaction direction="left-to-right" evidence="10">
        <dbReference type="Rhea" id="RHEA:72424"/>
    </physiologicalReaction>
</comment>
<dbReference type="Pfam" id="PF13193">
    <property type="entry name" value="AMP-binding_C"/>
    <property type="match status" value="1"/>
</dbReference>
<dbReference type="PANTHER" id="PTHR24096:SF406">
    <property type="entry name" value="4-COUMARATE--COA LIGASE 2"/>
    <property type="match status" value="1"/>
</dbReference>
<dbReference type="InterPro" id="IPR042099">
    <property type="entry name" value="ANL_N_sf"/>
</dbReference>